<dbReference type="SUPFAM" id="SSF51735">
    <property type="entry name" value="NAD(P)-binding Rossmann-fold domains"/>
    <property type="match status" value="1"/>
</dbReference>
<proteinExistence type="predicted"/>
<dbReference type="OrthoDB" id="9798632at2"/>
<sequence>MKVIVFGATGMVGQGVLRECLLAPDVSEVLSVGRRPLGRSDPKLREVVQPDLADLTPVADEFRGYDACFFCLGVSSVRMSEPDYRRVTYDLTMSVARLLAERNPDMTFVYVSGQGTDSTEQGRSMWARVKGKTENDLLALPLDAYMFRPGFIQPMHGEGPSSPVYRSMYRVLRPLTLLMTRFFPKYATTTERVGRAMLAVTREKRDTHVLGNPEISSLGA</sequence>
<dbReference type="GO" id="GO:0016020">
    <property type="term" value="C:membrane"/>
    <property type="evidence" value="ECO:0007669"/>
    <property type="project" value="UniProtKB-SubCell"/>
</dbReference>
<dbReference type="PANTHER" id="PTHR14097">
    <property type="entry name" value="OXIDOREDUCTASE HTATIP2"/>
    <property type="match status" value="1"/>
</dbReference>
<dbReference type="Proteomes" id="UP000184440">
    <property type="component" value="Unassembled WGS sequence"/>
</dbReference>
<keyword evidence="4" id="KW-1185">Reference proteome</keyword>
<dbReference type="RefSeq" id="WP_073253527.1">
    <property type="nucleotide sequence ID" value="NZ_FRCS01000002.1"/>
</dbReference>
<reference evidence="3 4" key="1">
    <citation type="submission" date="2016-11" db="EMBL/GenBank/DDBJ databases">
        <authorList>
            <person name="Jaros S."/>
            <person name="Januszkiewicz K."/>
            <person name="Wedrychowicz H."/>
        </authorList>
    </citation>
    <scope>NUCLEOTIDE SEQUENCE [LARGE SCALE GENOMIC DNA]</scope>
    <source>
        <strain evidence="3 4">DSM 46144</strain>
    </source>
</reference>
<evidence type="ECO:0000313" key="3">
    <source>
        <dbReference type="EMBL" id="SHM92627.1"/>
    </source>
</evidence>
<dbReference type="Pfam" id="PF01370">
    <property type="entry name" value="Epimerase"/>
    <property type="match status" value="1"/>
</dbReference>
<dbReference type="PANTHER" id="PTHR14097:SF8">
    <property type="entry name" value="NAD(P)-BINDING DOMAIN-CONTAINING PROTEIN"/>
    <property type="match status" value="1"/>
</dbReference>
<accession>A0A1M7MQ42</accession>
<dbReference type="STRING" id="134849.SAMN05443668_102203"/>
<gene>
    <name evidence="3" type="ORF">SAMN05443668_102203</name>
</gene>
<organism evidence="3 4">
    <name type="scientific">Cryptosporangium aurantiacum</name>
    <dbReference type="NCBI Taxonomy" id="134849"/>
    <lineage>
        <taxon>Bacteria</taxon>
        <taxon>Bacillati</taxon>
        <taxon>Actinomycetota</taxon>
        <taxon>Actinomycetes</taxon>
        <taxon>Cryptosporangiales</taxon>
        <taxon>Cryptosporangiaceae</taxon>
        <taxon>Cryptosporangium</taxon>
    </lineage>
</organism>
<dbReference type="EMBL" id="FRCS01000002">
    <property type="protein sequence ID" value="SHM92627.1"/>
    <property type="molecule type" value="Genomic_DNA"/>
</dbReference>
<evidence type="ECO:0000313" key="4">
    <source>
        <dbReference type="Proteomes" id="UP000184440"/>
    </source>
</evidence>
<name>A0A1M7MQ42_9ACTN</name>
<dbReference type="AlphaFoldDB" id="A0A1M7MQ42"/>
<evidence type="ECO:0000256" key="1">
    <source>
        <dbReference type="ARBA" id="ARBA00004370"/>
    </source>
</evidence>
<comment type="subcellular location">
    <subcellularLocation>
        <location evidence="1">Membrane</location>
    </subcellularLocation>
</comment>
<dbReference type="InterPro" id="IPR001509">
    <property type="entry name" value="Epimerase_deHydtase"/>
</dbReference>
<evidence type="ECO:0000259" key="2">
    <source>
        <dbReference type="Pfam" id="PF01370"/>
    </source>
</evidence>
<feature type="domain" description="NAD-dependent epimerase/dehydratase" evidence="2">
    <location>
        <begin position="3"/>
        <end position="113"/>
    </location>
</feature>
<dbReference type="InterPro" id="IPR036291">
    <property type="entry name" value="NAD(P)-bd_dom_sf"/>
</dbReference>
<dbReference type="Gene3D" id="3.40.50.720">
    <property type="entry name" value="NAD(P)-binding Rossmann-like Domain"/>
    <property type="match status" value="1"/>
</dbReference>
<protein>
    <recommendedName>
        <fullName evidence="2">NAD-dependent epimerase/dehydratase domain-containing protein</fullName>
    </recommendedName>
</protein>